<comment type="catalytic activity">
    <reaction evidence="1">
        <text>Hydrolysis of terminal non-reducing N-acetyl-D-hexosamine residues in N-acetyl-beta-D-hexosaminides.</text>
        <dbReference type="EC" id="3.2.1.52"/>
    </reaction>
</comment>
<proteinExistence type="inferred from homology"/>
<dbReference type="InterPro" id="IPR041063">
    <property type="entry name" value="Glyco_H_20C_C"/>
</dbReference>
<dbReference type="Pfam" id="PF18088">
    <property type="entry name" value="Glyco_H_20C_C"/>
    <property type="match status" value="1"/>
</dbReference>
<dbReference type="CDD" id="cd06565">
    <property type="entry name" value="GH20_GcnA-like"/>
    <property type="match status" value="1"/>
</dbReference>
<evidence type="ECO:0000256" key="2">
    <source>
        <dbReference type="ARBA" id="ARBA00006285"/>
    </source>
</evidence>
<dbReference type="SUPFAM" id="SSF51445">
    <property type="entry name" value="(Trans)glycosidases"/>
    <property type="match status" value="1"/>
</dbReference>
<dbReference type="GO" id="GO:0004563">
    <property type="term" value="F:beta-N-acetylhexosaminidase activity"/>
    <property type="evidence" value="ECO:0007669"/>
    <property type="project" value="UniProtKB-EC"/>
</dbReference>
<dbReference type="STRING" id="796604.A0A2X0MQL7"/>
<evidence type="ECO:0000313" key="9">
    <source>
        <dbReference type="Proteomes" id="UP000249464"/>
    </source>
</evidence>
<dbReference type="InterPro" id="IPR038901">
    <property type="entry name" value="HEXDC-like"/>
</dbReference>
<name>A0A2X0MQL7_9BASI</name>
<evidence type="ECO:0000256" key="4">
    <source>
        <dbReference type="ARBA" id="ARBA00022801"/>
    </source>
</evidence>
<reference evidence="8 9" key="1">
    <citation type="submission" date="2016-11" db="EMBL/GenBank/DDBJ databases">
        <authorList>
            <person name="Jaros S."/>
            <person name="Januszkiewicz K."/>
            <person name="Wedrychowicz H."/>
        </authorList>
    </citation>
    <scope>NUCLEOTIDE SEQUENCE [LARGE SCALE GENOMIC DNA]</scope>
</reference>
<evidence type="ECO:0000259" key="7">
    <source>
        <dbReference type="Pfam" id="PF18088"/>
    </source>
</evidence>
<dbReference type="EMBL" id="FQNC01000086">
    <property type="protein sequence ID" value="SGZ26305.1"/>
    <property type="molecule type" value="Genomic_DNA"/>
</dbReference>
<evidence type="ECO:0000256" key="5">
    <source>
        <dbReference type="SAM" id="MobiDB-lite"/>
    </source>
</evidence>
<evidence type="ECO:0000259" key="6">
    <source>
        <dbReference type="Pfam" id="PF00728"/>
    </source>
</evidence>
<sequence length="776" mass="87388">MASELLIASLTSTMPNPVSVRPSIGARTASARSLPKSTHPRITIVLPSARIPDEIRPGVIELAKHSVRGNVSVLDDDEAAPSSDGSLYVWTVGWVNFWHDPSIGDRGMRLDCNLDDFTATGGAFEIEISYNRTVEAFRGLGHVLAISRGLSTFDQPLSSSADSDPDRMSQSDAGSGMKDVHEGHQSDGVRWSGNVGSDIRRRETCLFESVGVMIDCSRNGVLKADAVKWLLRHLALMGVNVLQLYCEDTYEIDGEPFFGYFRGPYTEAELREIDNYAFVLGIEVIACIQTLGHLGQMLQWPKYGKLRDTAEVLLAESGETYTFIEKMIQAVTRPLRSKRVHIGMDEAHGVSEGRYRQLFGYKESTTVFTDHLQKVNSICVANGLAPMIWSDMLFCLPAKNNALSGYYDLNTVVSEELTSSIPAEISTVFWDYYHTDSRPYTAKIAQHWQLVNKAPWMASGVWTWSRFWTALPFTFATVRASMKASKNPTAGVTAVMTTIWGDEGNECDLYSALPGMLYQAEHAYTQAEEVDAGLLRKKFDGIAGADFDDYVFASKLDDTQPETQPISINTHYTPNIAKFLLWEDPFFSFLSPQYRGYDLESHYLHVATYLEQALSSDFSAMTTIAVPHSVDDFPANKRLQLPYLLARILSLKCHLRERLVHAYRHADHVEFTALAGPAKESRLSRLRALVKELKKVHRRHWFSLYKPFGWEVLDLRYGGLEARLETMHERLIAYLDPRDSSVTRIEELEVENEVVFEGQRLNLMLDYSRASRPQYV</sequence>
<accession>A0A2X0MQL7</accession>
<dbReference type="Gene3D" id="3.20.20.80">
    <property type="entry name" value="Glycosidases"/>
    <property type="match status" value="1"/>
</dbReference>
<dbReference type="PANTHER" id="PTHR21040:SF8">
    <property type="entry name" value="BCDNA.GH04120"/>
    <property type="match status" value="1"/>
</dbReference>
<dbReference type="GO" id="GO:0005975">
    <property type="term" value="P:carbohydrate metabolic process"/>
    <property type="evidence" value="ECO:0007669"/>
    <property type="project" value="InterPro"/>
</dbReference>
<dbReference type="PANTHER" id="PTHR21040">
    <property type="entry name" value="BCDNA.GH04120"/>
    <property type="match status" value="1"/>
</dbReference>
<dbReference type="Pfam" id="PF00728">
    <property type="entry name" value="Glyco_hydro_20"/>
    <property type="match status" value="1"/>
</dbReference>
<dbReference type="InterPro" id="IPR017853">
    <property type="entry name" value="GH"/>
</dbReference>
<feature type="region of interest" description="Disordered" evidence="5">
    <location>
        <begin position="156"/>
        <end position="192"/>
    </location>
</feature>
<dbReference type="Proteomes" id="UP000249464">
    <property type="component" value="Unassembled WGS sequence"/>
</dbReference>
<feature type="domain" description="Glycoside Hydrolase 20C C-terminal" evidence="7">
    <location>
        <begin position="548"/>
        <end position="755"/>
    </location>
</feature>
<comment type="similarity">
    <text evidence="2">Belongs to the glycosyl hydrolase 20 family.</text>
</comment>
<feature type="domain" description="Glycoside hydrolase family 20 catalytic" evidence="6">
    <location>
        <begin position="211"/>
        <end position="395"/>
    </location>
</feature>
<feature type="compositionally biased region" description="Basic and acidic residues" evidence="5">
    <location>
        <begin position="178"/>
        <end position="187"/>
    </location>
</feature>
<dbReference type="Gene3D" id="1.20.120.670">
    <property type="entry name" value="N-acetyl-b-d-glucoasminidase"/>
    <property type="match status" value="1"/>
</dbReference>
<keyword evidence="9" id="KW-1185">Reference proteome</keyword>
<organism evidence="8 9">
    <name type="scientific">Microbotryum silenes-dioicae</name>
    <dbReference type="NCBI Taxonomy" id="796604"/>
    <lineage>
        <taxon>Eukaryota</taxon>
        <taxon>Fungi</taxon>
        <taxon>Dikarya</taxon>
        <taxon>Basidiomycota</taxon>
        <taxon>Pucciniomycotina</taxon>
        <taxon>Microbotryomycetes</taxon>
        <taxon>Microbotryales</taxon>
        <taxon>Microbotryaceae</taxon>
        <taxon>Microbotryum</taxon>
    </lineage>
</organism>
<keyword evidence="4" id="KW-0378">Hydrolase</keyword>
<evidence type="ECO:0000256" key="1">
    <source>
        <dbReference type="ARBA" id="ARBA00001231"/>
    </source>
</evidence>
<gene>
    <name evidence="8" type="primary">BQ5605_C024g09883</name>
    <name evidence="8" type="ORF">BQ5605_C024G09883</name>
</gene>
<dbReference type="EC" id="3.2.1.52" evidence="3"/>
<evidence type="ECO:0000313" key="8">
    <source>
        <dbReference type="EMBL" id="SGZ26305.1"/>
    </source>
</evidence>
<dbReference type="InterPro" id="IPR015883">
    <property type="entry name" value="Glyco_hydro_20_cat"/>
</dbReference>
<protein>
    <recommendedName>
        <fullName evidence="3">beta-N-acetylhexosaminidase</fullName>
        <ecNumber evidence="3">3.2.1.52</ecNumber>
    </recommendedName>
</protein>
<evidence type="ECO:0000256" key="3">
    <source>
        <dbReference type="ARBA" id="ARBA00012663"/>
    </source>
</evidence>
<dbReference type="AlphaFoldDB" id="A0A2X0MQL7"/>